<feature type="region of interest" description="Disordered" evidence="1">
    <location>
        <begin position="142"/>
        <end position="180"/>
    </location>
</feature>
<feature type="region of interest" description="Disordered" evidence="1">
    <location>
        <begin position="477"/>
        <end position="499"/>
    </location>
</feature>
<dbReference type="InterPro" id="IPR053024">
    <property type="entry name" value="Fungal_surface_NADase"/>
</dbReference>
<dbReference type="PANTHER" id="PTHR42059:SF1">
    <property type="entry name" value="TNT DOMAIN-CONTAINING PROTEIN"/>
    <property type="match status" value="1"/>
</dbReference>
<evidence type="ECO:0000259" key="2">
    <source>
        <dbReference type="Pfam" id="PF14021"/>
    </source>
</evidence>
<accession>A0A1M5KER9</accession>
<dbReference type="InterPro" id="IPR025331">
    <property type="entry name" value="TNT"/>
</dbReference>
<evidence type="ECO:0000256" key="1">
    <source>
        <dbReference type="SAM" id="MobiDB-lite"/>
    </source>
</evidence>
<feature type="region of interest" description="Disordered" evidence="1">
    <location>
        <begin position="256"/>
        <end position="341"/>
    </location>
</feature>
<feature type="region of interest" description="Disordered" evidence="1">
    <location>
        <begin position="355"/>
        <end position="381"/>
    </location>
</feature>
<dbReference type="STRING" id="2017.SAMN05444320_109247"/>
<reference evidence="3 4" key="1">
    <citation type="submission" date="2016-11" db="EMBL/GenBank/DDBJ databases">
        <authorList>
            <person name="Jaros S."/>
            <person name="Januszkiewicz K."/>
            <person name="Wedrychowicz H."/>
        </authorList>
    </citation>
    <scope>NUCLEOTIDE SEQUENCE [LARGE SCALE GENOMIC DNA]</scope>
    <source>
        <strain evidence="3 4">DSM 44523</strain>
    </source>
</reference>
<dbReference type="InterPro" id="IPR036170">
    <property type="entry name" value="YezG-like_sf"/>
</dbReference>
<dbReference type="SUPFAM" id="SSF160424">
    <property type="entry name" value="BH3703-like"/>
    <property type="match status" value="1"/>
</dbReference>
<feature type="compositionally biased region" description="Low complexity" evidence="1">
    <location>
        <begin position="257"/>
        <end position="268"/>
    </location>
</feature>
<name>A0A1M5KER9_STRHI</name>
<organism evidence="3 4">
    <name type="scientific">Streptoalloteichus hindustanus</name>
    <dbReference type="NCBI Taxonomy" id="2017"/>
    <lineage>
        <taxon>Bacteria</taxon>
        <taxon>Bacillati</taxon>
        <taxon>Actinomycetota</taxon>
        <taxon>Actinomycetes</taxon>
        <taxon>Pseudonocardiales</taxon>
        <taxon>Pseudonocardiaceae</taxon>
        <taxon>Streptoalloteichus</taxon>
    </lineage>
</organism>
<evidence type="ECO:0000313" key="4">
    <source>
        <dbReference type="Proteomes" id="UP000184501"/>
    </source>
</evidence>
<evidence type="ECO:0000313" key="3">
    <source>
        <dbReference type="EMBL" id="SHG51248.1"/>
    </source>
</evidence>
<gene>
    <name evidence="3" type="ORF">SAMN05444320_109247</name>
</gene>
<dbReference type="GO" id="GO:0050135">
    <property type="term" value="F:NADP+ nucleosidase activity"/>
    <property type="evidence" value="ECO:0007669"/>
    <property type="project" value="InterPro"/>
</dbReference>
<dbReference type="PANTHER" id="PTHR42059">
    <property type="entry name" value="TNT DOMAIN-CONTAINING PROTEIN"/>
    <property type="match status" value="1"/>
</dbReference>
<dbReference type="EMBL" id="FQVN01000009">
    <property type="protein sequence ID" value="SHG51248.1"/>
    <property type="molecule type" value="Genomic_DNA"/>
</dbReference>
<feature type="compositionally biased region" description="Acidic residues" evidence="1">
    <location>
        <begin position="489"/>
        <end position="499"/>
    </location>
</feature>
<feature type="compositionally biased region" description="Low complexity" evidence="1">
    <location>
        <begin position="288"/>
        <end position="301"/>
    </location>
</feature>
<keyword evidence="4" id="KW-1185">Reference proteome</keyword>
<protein>
    <recommendedName>
        <fullName evidence="2">TNT domain-containing protein</fullName>
    </recommendedName>
</protein>
<sequence length="499" mass="53259">MTGPRPLNPVDQDHLLQQTTVQLVHTLPPGWEEVEIDYRAAGRYVEMPVTVHFVTGATQSWNPPPEVAQRFAELRAGMYRPGRGTWFSARFQLNHPDRYSIQYNRTDEPGWHGQTPPPAAFVDELRFFPRDEENTPDWLRQRAGQLRPPPAPAPVAPPAPVAQPGPAAAPQPGPAGPQITPEEDAALRRLRQRLDELGVPPTAYRVGGAAERAWCLIREPAGWLVFWSDRGAQLHPVGFETVDQAAAQLVGTLLLTPGPAEPSAQQPAPTAPVPAAQPGPGQAGPGQAGPAPVQQQVQQPAQPAPPTPAQQPVAAPSDVTAPVAPFTPPLSEQVPNGQRAEPPTALVAGAAEQEPHPLAGRQPEPAPEPEPERPEEIAPLPGEPPLTLFQDVTPGTLPAGTDVDRFGTPEGNLTYSAGTPFPHRSLPADWVSREYHVYRVLRPVPVLTGVAIPWFGQPGGGTAHLLPRSVKELLDDGSLAEIPGRGDPTGDDALGEESG</sequence>
<feature type="compositionally biased region" description="Pro residues" evidence="1">
    <location>
        <begin position="147"/>
        <end position="175"/>
    </location>
</feature>
<dbReference type="RefSeq" id="WP_073487995.1">
    <property type="nucleotide sequence ID" value="NZ_FQVN01000009.1"/>
</dbReference>
<dbReference type="Proteomes" id="UP000184501">
    <property type="component" value="Unassembled WGS sequence"/>
</dbReference>
<proteinExistence type="predicted"/>
<dbReference type="AlphaFoldDB" id="A0A1M5KER9"/>
<feature type="domain" description="TNT" evidence="2">
    <location>
        <begin position="396"/>
        <end position="482"/>
    </location>
</feature>
<dbReference type="Pfam" id="PF14021">
    <property type="entry name" value="TNT"/>
    <property type="match status" value="1"/>
</dbReference>